<accession>A0A4R4ZK03</accession>
<evidence type="ECO:0000313" key="3">
    <source>
        <dbReference type="Proteomes" id="UP000295124"/>
    </source>
</evidence>
<dbReference type="EMBL" id="SMKX01000044">
    <property type="protein sequence ID" value="TDD58835.1"/>
    <property type="molecule type" value="Genomic_DNA"/>
</dbReference>
<name>A0A4R4ZK03_9ACTN</name>
<comment type="caution">
    <text evidence="2">The sequence shown here is derived from an EMBL/GenBank/DDBJ whole genome shotgun (WGS) entry which is preliminary data.</text>
</comment>
<keyword evidence="1" id="KW-0472">Membrane</keyword>
<feature type="transmembrane region" description="Helical" evidence="1">
    <location>
        <begin position="78"/>
        <end position="98"/>
    </location>
</feature>
<protein>
    <submittedName>
        <fullName evidence="2">Uncharacterized protein</fullName>
    </submittedName>
</protein>
<proteinExistence type="predicted"/>
<keyword evidence="1" id="KW-0812">Transmembrane</keyword>
<organism evidence="2 3">
    <name type="scientific">Kribbella antibiotica</name>
    <dbReference type="NCBI Taxonomy" id="190195"/>
    <lineage>
        <taxon>Bacteria</taxon>
        <taxon>Bacillati</taxon>
        <taxon>Actinomycetota</taxon>
        <taxon>Actinomycetes</taxon>
        <taxon>Propionibacteriales</taxon>
        <taxon>Kribbellaceae</taxon>
        <taxon>Kribbella</taxon>
    </lineage>
</organism>
<feature type="transmembrane region" description="Helical" evidence="1">
    <location>
        <begin position="134"/>
        <end position="156"/>
    </location>
</feature>
<dbReference type="AlphaFoldDB" id="A0A4R4ZK03"/>
<reference evidence="2 3" key="1">
    <citation type="submission" date="2019-03" db="EMBL/GenBank/DDBJ databases">
        <title>Draft genome sequences of novel Actinobacteria.</title>
        <authorList>
            <person name="Sahin N."/>
            <person name="Ay H."/>
            <person name="Saygin H."/>
        </authorList>
    </citation>
    <scope>NUCLEOTIDE SEQUENCE [LARGE SCALE GENOMIC DNA]</scope>
    <source>
        <strain evidence="2 3">JCM 13523</strain>
    </source>
</reference>
<dbReference type="RefSeq" id="WP_132168535.1">
    <property type="nucleotide sequence ID" value="NZ_SMKX01000044.1"/>
</dbReference>
<keyword evidence="1" id="KW-1133">Transmembrane helix</keyword>
<gene>
    <name evidence="2" type="ORF">E1263_17305</name>
</gene>
<feature type="transmembrane region" description="Helical" evidence="1">
    <location>
        <begin position="12"/>
        <end position="31"/>
    </location>
</feature>
<feature type="transmembrane region" description="Helical" evidence="1">
    <location>
        <begin position="334"/>
        <end position="352"/>
    </location>
</feature>
<feature type="transmembrane region" description="Helical" evidence="1">
    <location>
        <begin position="52"/>
        <end position="72"/>
    </location>
</feature>
<feature type="transmembrane region" description="Helical" evidence="1">
    <location>
        <begin position="162"/>
        <end position="186"/>
    </location>
</feature>
<keyword evidence="3" id="KW-1185">Reference proteome</keyword>
<sequence>MTQLYEYVRVVLLQTLWIPMVLTLSAMFFWMPLTRWRGAVRQAGSFRIPATALLTGLGAFGVLVYLLLTLAMYEKDAWLGDSTLMVLCGITVTLAIYVPGAVDRLAAKDLAWLTRHGVDDQQIRDLARERVRSNITSIIAVSLPTVPIASGFAGAWRGGITILGLAGAACLLPALVLMAIIVIVEVRMRSTDVLLRRLGRACDPASQPPAELPPQGPYTTLEPTRAPAELWSQARTPERYALLSALKPLHNTLWRRAKTLPGLDQKQIMLSARPLFAELIDLANGTRTIGSSETITRVIRVAVIGDLSPLGPGWAAPRDTTNYRAWNPSIARRVVAVVAIVGSLIAPFLALLDKFRR</sequence>
<dbReference type="Proteomes" id="UP000295124">
    <property type="component" value="Unassembled WGS sequence"/>
</dbReference>
<evidence type="ECO:0000256" key="1">
    <source>
        <dbReference type="SAM" id="Phobius"/>
    </source>
</evidence>
<evidence type="ECO:0000313" key="2">
    <source>
        <dbReference type="EMBL" id="TDD58835.1"/>
    </source>
</evidence>